<reference evidence="1 2" key="1">
    <citation type="journal article" date="2021" name="bioRxiv">
        <title>Chromosome-scale and haplotype-resolved genome assembly of a tetraploid potato cultivar.</title>
        <authorList>
            <person name="Sun H."/>
            <person name="Jiao W.-B."/>
            <person name="Krause K."/>
            <person name="Campoy J.A."/>
            <person name="Goel M."/>
            <person name="Folz-Donahue K."/>
            <person name="Kukat C."/>
            <person name="Huettel B."/>
            <person name="Schneeberger K."/>
        </authorList>
    </citation>
    <scope>NUCLEOTIDE SEQUENCE [LARGE SCALE GENOMIC DNA]</scope>
    <source>
        <strain evidence="1">SolTubOtavaFocal</strain>
        <tissue evidence="1">Leaves</tissue>
    </source>
</reference>
<dbReference type="EMBL" id="JAIVGD010000028">
    <property type="protein sequence ID" value="KAH0737013.1"/>
    <property type="molecule type" value="Genomic_DNA"/>
</dbReference>
<evidence type="ECO:0000313" key="2">
    <source>
        <dbReference type="Proteomes" id="UP000826656"/>
    </source>
</evidence>
<evidence type="ECO:0000313" key="1">
    <source>
        <dbReference type="EMBL" id="KAH0737013.1"/>
    </source>
</evidence>
<gene>
    <name evidence="1" type="ORF">KY290_035718</name>
</gene>
<sequence>MKNCIREMGCSTKAEERPFIQDHQMVDVHFRAQILLFYKHARRKQHSHGFKTPACKGCHTRSLHQDTSWIFSTR</sequence>
<protein>
    <submittedName>
        <fullName evidence="1">Uncharacterized protein</fullName>
    </submittedName>
</protein>
<keyword evidence="2" id="KW-1185">Reference proteome</keyword>
<proteinExistence type="predicted"/>
<dbReference type="Proteomes" id="UP000826656">
    <property type="component" value="Unassembled WGS sequence"/>
</dbReference>
<comment type="caution">
    <text evidence="1">The sequence shown here is derived from an EMBL/GenBank/DDBJ whole genome shotgun (WGS) entry which is preliminary data.</text>
</comment>
<name>A0ABQ7TSJ5_SOLTU</name>
<accession>A0ABQ7TSJ5</accession>
<organism evidence="1 2">
    <name type="scientific">Solanum tuberosum</name>
    <name type="common">Potato</name>
    <dbReference type="NCBI Taxonomy" id="4113"/>
    <lineage>
        <taxon>Eukaryota</taxon>
        <taxon>Viridiplantae</taxon>
        <taxon>Streptophyta</taxon>
        <taxon>Embryophyta</taxon>
        <taxon>Tracheophyta</taxon>
        <taxon>Spermatophyta</taxon>
        <taxon>Magnoliopsida</taxon>
        <taxon>eudicotyledons</taxon>
        <taxon>Gunneridae</taxon>
        <taxon>Pentapetalae</taxon>
        <taxon>asterids</taxon>
        <taxon>lamiids</taxon>
        <taxon>Solanales</taxon>
        <taxon>Solanaceae</taxon>
        <taxon>Solanoideae</taxon>
        <taxon>Solaneae</taxon>
        <taxon>Solanum</taxon>
    </lineage>
</organism>